<evidence type="ECO:0000313" key="3">
    <source>
        <dbReference type="Proteomes" id="UP000001056"/>
    </source>
</evidence>
<name>Q2H345_CHAGB</name>
<dbReference type="AlphaFoldDB" id="Q2H345"/>
<evidence type="ECO:0000256" key="1">
    <source>
        <dbReference type="SAM" id="MobiDB-lite"/>
    </source>
</evidence>
<dbReference type="EMBL" id="CH408032">
    <property type="protein sequence ID" value="EAQ87182.1"/>
    <property type="molecule type" value="Genomic_DNA"/>
</dbReference>
<dbReference type="VEuPathDB" id="FungiDB:CHGG_03801"/>
<dbReference type="InParanoid" id="Q2H345"/>
<keyword evidence="3" id="KW-1185">Reference proteome</keyword>
<sequence>MEDMGIRARVIQKAVVRIVRDDAARLQVRCGKSTGTLASSSDSLTMAANAVSPSLIPPPAAVSSFPGCIFLPIDRRWSQYFLPSEVIVQAMRCAPKESTSKSWLPPPLFMLKFFEQMLPFRSQHAHWLTGPAQFLDFAFSLGPRDCVIDEPRSSVKEVSSVNWGLKLQHPTFPVDCPQPVLDISAILSEDNNRKKLQQASEILGVSVSDLVAFSSHRRRDHAEQRSQTPPGNDQDRMCVNPKAPSTSQINQLNSLPSCQVQAPAGYDFNWAQLQGNEPGHWLARLYLHRCLDLQSPPAQPQIPQFSAR</sequence>
<proteinExistence type="predicted"/>
<dbReference type="Proteomes" id="UP000001056">
    <property type="component" value="Unassembled WGS sequence"/>
</dbReference>
<evidence type="ECO:0000313" key="2">
    <source>
        <dbReference type="EMBL" id="EAQ87182.1"/>
    </source>
</evidence>
<reference evidence="3" key="1">
    <citation type="journal article" date="2015" name="Genome Announc.">
        <title>Draft genome sequence of the cellulolytic fungus Chaetomium globosum.</title>
        <authorList>
            <person name="Cuomo C.A."/>
            <person name="Untereiner W.A."/>
            <person name="Ma L.-J."/>
            <person name="Grabherr M."/>
            <person name="Birren B.W."/>
        </authorList>
    </citation>
    <scope>NUCLEOTIDE SEQUENCE [LARGE SCALE GENOMIC DNA]</scope>
    <source>
        <strain evidence="3">ATCC 6205 / CBS 148.51 / DSM 1962 / NBRC 6347 / NRRL 1970</strain>
    </source>
</reference>
<feature type="region of interest" description="Disordered" evidence="1">
    <location>
        <begin position="216"/>
        <end position="237"/>
    </location>
</feature>
<accession>Q2H345</accession>
<gene>
    <name evidence="2" type="ORF">CHGG_03801</name>
</gene>
<dbReference type="GeneID" id="4392830"/>
<protein>
    <submittedName>
        <fullName evidence="2">Uncharacterized protein</fullName>
    </submittedName>
</protein>
<dbReference type="HOGENOM" id="CLU_903149_0_0_1"/>
<organism evidence="2 3">
    <name type="scientific">Chaetomium globosum (strain ATCC 6205 / CBS 148.51 / DSM 1962 / NBRC 6347 / NRRL 1970)</name>
    <name type="common">Soil fungus</name>
    <dbReference type="NCBI Taxonomy" id="306901"/>
    <lineage>
        <taxon>Eukaryota</taxon>
        <taxon>Fungi</taxon>
        <taxon>Dikarya</taxon>
        <taxon>Ascomycota</taxon>
        <taxon>Pezizomycotina</taxon>
        <taxon>Sordariomycetes</taxon>
        <taxon>Sordariomycetidae</taxon>
        <taxon>Sordariales</taxon>
        <taxon>Chaetomiaceae</taxon>
        <taxon>Chaetomium</taxon>
    </lineage>
</organism>
<dbReference type="RefSeq" id="XP_001223015.1">
    <property type="nucleotide sequence ID" value="XM_001223014.1"/>
</dbReference>